<dbReference type="Proteomes" id="UP000054359">
    <property type="component" value="Unassembled WGS sequence"/>
</dbReference>
<evidence type="ECO:0000256" key="2">
    <source>
        <dbReference type="SAM" id="Phobius"/>
    </source>
</evidence>
<feature type="transmembrane region" description="Helical" evidence="2">
    <location>
        <begin position="46"/>
        <end position="70"/>
    </location>
</feature>
<protein>
    <recommendedName>
        <fullName evidence="5">Nephrin</fullName>
    </recommendedName>
</protein>
<evidence type="ECO:0000313" key="3">
    <source>
        <dbReference type="EMBL" id="KFM57796.1"/>
    </source>
</evidence>
<organism evidence="3 4">
    <name type="scientific">Stegodyphus mimosarum</name>
    <name type="common">African social velvet spider</name>
    <dbReference type="NCBI Taxonomy" id="407821"/>
    <lineage>
        <taxon>Eukaryota</taxon>
        <taxon>Metazoa</taxon>
        <taxon>Ecdysozoa</taxon>
        <taxon>Arthropoda</taxon>
        <taxon>Chelicerata</taxon>
        <taxon>Arachnida</taxon>
        <taxon>Araneae</taxon>
        <taxon>Araneomorphae</taxon>
        <taxon>Entelegynae</taxon>
        <taxon>Eresoidea</taxon>
        <taxon>Eresidae</taxon>
        <taxon>Stegodyphus</taxon>
    </lineage>
</organism>
<proteinExistence type="predicted"/>
<dbReference type="OrthoDB" id="10028801at2759"/>
<reference evidence="3 4" key="1">
    <citation type="submission" date="2013-11" db="EMBL/GenBank/DDBJ databases">
        <title>Genome sequencing of Stegodyphus mimosarum.</title>
        <authorList>
            <person name="Bechsgaard J."/>
        </authorList>
    </citation>
    <scope>NUCLEOTIDE SEQUENCE [LARGE SCALE GENOMIC DNA]</scope>
</reference>
<evidence type="ECO:0000313" key="4">
    <source>
        <dbReference type="Proteomes" id="UP000054359"/>
    </source>
</evidence>
<accession>A0A087SY57</accession>
<evidence type="ECO:0008006" key="5">
    <source>
        <dbReference type="Google" id="ProtNLM"/>
    </source>
</evidence>
<feature type="non-terminal residue" evidence="3">
    <location>
        <position position="300"/>
    </location>
</feature>
<gene>
    <name evidence="3" type="ORF">X975_00432</name>
</gene>
<sequence>MAFNSLGGSSYLQDAASAVTLSEAPLGETEKVIDDSLVGKGDIPRMIIITVSVVGSCLLVLNIVLVICFVRKRRKKRLEEESDHSSSKAATIEMYAPSSYNEGLNGESLSCNSEKSDNYSDGHSAGGYSEEQVKSETTAYITSHGDGTYIPDTSMPYYCPYPYPDQVNLEDRYERSGGVPNKLLYGAEDEFYTNALRRNAYNLKLGERPDNYEKGVYPPPPPGRTAASGAEVHYTPDIEDRHFVPYPPGGTSSKPSPALSTFNPHLQGSPMHSTPNQCNHMSPGPAEGVIVHSEMDGHLV</sequence>
<dbReference type="STRING" id="407821.A0A087SY57"/>
<dbReference type="AlphaFoldDB" id="A0A087SY57"/>
<keyword evidence="2" id="KW-0472">Membrane</keyword>
<name>A0A087SY57_STEMI</name>
<keyword evidence="2" id="KW-1133">Transmembrane helix</keyword>
<keyword evidence="2" id="KW-0812">Transmembrane</keyword>
<keyword evidence="4" id="KW-1185">Reference proteome</keyword>
<dbReference type="CDD" id="cd12087">
    <property type="entry name" value="TM_EGFR-like"/>
    <property type="match status" value="1"/>
</dbReference>
<dbReference type="EMBL" id="KK112492">
    <property type="protein sequence ID" value="KFM57796.1"/>
    <property type="molecule type" value="Genomic_DNA"/>
</dbReference>
<evidence type="ECO:0000256" key="1">
    <source>
        <dbReference type="SAM" id="MobiDB-lite"/>
    </source>
</evidence>
<feature type="region of interest" description="Disordered" evidence="1">
    <location>
        <begin position="105"/>
        <end position="132"/>
    </location>
</feature>